<organism evidence="6">
    <name type="scientific">Phaeomonas parva</name>
    <dbReference type="NCBI Taxonomy" id="124430"/>
    <lineage>
        <taxon>Eukaryota</taxon>
        <taxon>Sar</taxon>
        <taxon>Stramenopiles</taxon>
        <taxon>Ochrophyta</taxon>
        <taxon>Pinguiophyceae</taxon>
        <taxon>Pinguiochrysidales</taxon>
        <taxon>Pinguiochrysidaceae</taxon>
        <taxon>Phaeomonas</taxon>
    </lineage>
</organism>
<dbReference type="PROSITE" id="PS50222">
    <property type="entry name" value="EF_HAND_2"/>
    <property type="match status" value="1"/>
</dbReference>
<protein>
    <recommendedName>
        <fullName evidence="4">EF-hand domain-containing protein</fullName>
    </recommendedName>
</protein>
<evidence type="ECO:0000256" key="2">
    <source>
        <dbReference type="ARBA" id="ARBA00022729"/>
    </source>
</evidence>
<sequence>MERKRTLVAMAWPAWLALGMALAAGLGLTPRSSGGLLQHLAAVRAGATVVADGLNAELEEFYTDSSNSSCVTLSMGNGGSLYDVKTCTVDTEDAAVIEEPQATASGTCLRLFHVNDIYIMDNLPALQAHVEALDLHPDCDPELSITLTTLGGDFLAPSLMSTIDHGEAMVAALNAIGVDVAILGNHECDIPMSSLQKRVDEFQGTWINTNMPGLDVDGFVPHHKVTLPDGRRVLMLGLLTDDKNLYREDSFGGLERGPGGWEPVEASLRRVMSDEALLADVDLVLPLTHMALDADIRLAEAFDLPLILGGHDHYAVNDLFSGTRIVKAAADAKNVAVVDIIWDSNPTPGANPMPKIAAKDIWLKLKKNKGDSDANAGFLVPPNAQLKERIAEWQRPAEMMRAATVLRFDVDRLDVDVRGLLSPDAAALSSVGARRGPSTMGTLIATALRESCGAEGALVNAGNVRGDEIYADGRLTFGDLNRECPFPSQNIVIRIDPGTLAEAIRVSRKTWIETPGADDANALHTDLDLVMDSSSSSIEQIQGEAPQQRLYRVVVDTYVLHSSPVLSAYAKKFPERIPAPDTGKPALPLLLRYFCFRAWRDLVDVNPNPSANANPSVADFFRRSDADKNGTLDVSDVVGALRLGLGEDMATPILAQQMLNILDGNNDGQVNLPELTSGLSVGV</sequence>
<dbReference type="PROSITE" id="PS00018">
    <property type="entry name" value="EF_HAND_1"/>
    <property type="match status" value="2"/>
</dbReference>
<dbReference type="InterPro" id="IPR002048">
    <property type="entry name" value="EF_hand_dom"/>
</dbReference>
<evidence type="ECO:0000256" key="1">
    <source>
        <dbReference type="ARBA" id="ARBA00006654"/>
    </source>
</evidence>
<evidence type="ECO:0000259" key="4">
    <source>
        <dbReference type="PROSITE" id="PS50222"/>
    </source>
</evidence>
<accession>A0A6U4J3A4</accession>
<feature type="domain" description="EF-hand" evidence="4">
    <location>
        <begin position="612"/>
        <end position="647"/>
    </location>
</feature>
<dbReference type="InterPro" id="IPR004843">
    <property type="entry name" value="Calcineurin-like_PHP"/>
</dbReference>
<dbReference type="InterPro" id="IPR018247">
    <property type="entry name" value="EF_Hand_1_Ca_BS"/>
</dbReference>
<dbReference type="Gene3D" id="3.60.21.10">
    <property type="match status" value="1"/>
</dbReference>
<dbReference type="EMBL" id="HBGJ01033664">
    <property type="protein sequence ID" value="CAD9262907.1"/>
    <property type="molecule type" value="Transcribed_RNA"/>
</dbReference>
<dbReference type="InterPro" id="IPR008334">
    <property type="entry name" value="5'-Nucleotdase_C"/>
</dbReference>
<dbReference type="GO" id="GO:0005509">
    <property type="term" value="F:calcium ion binding"/>
    <property type="evidence" value="ECO:0007669"/>
    <property type="project" value="InterPro"/>
</dbReference>
<dbReference type="Pfam" id="PF00149">
    <property type="entry name" value="Metallophos"/>
    <property type="match status" value="1"/>
</dbReference>
<dbReference type="SUPFAM" id="SSF47473">
    <property type="entry name" value="EF-hand"/>
    <property type="match status" value="1"/>
</dbReference>
<dbReference type="InterPro" id="IPR006179">
    <property type="entry name" value="5_nucleotidase/apyrase"/>
</dbReference>
<keyword evidence="3" id="KW-0106">Calcium</keyword>
<gene>
    <name evidence="5" type="ORF">PPAR1163_LOCUS21290</name>
    <name evidence="6" type="ORF">PPAR1163_LOCUS21295</name>
</gene>
<dbReference type="Pfam" id="PF02872">
    <property type="entry name" value="5_nucleotid_C"/>
    <property type="match status" value="1"/>
</dbReference>
<dbReference type="EMBL" id="HBGJ01033669">
    <property type="protein sequence ID" value="CAD9262912.1"/>
    <property type="molecule type" value="Transcribed_RNA"/>
</dbReference>
<dbReference type="CDD" id="cd00051">
    <property type="entry name" value="EFh"/>
    <property type="match status" value="1"/>
</dbReference>
<evidence type="ECO:0000313" key="5">
    <source>
        <dbReference type="EMBL" id="CAD9262907.1"/>
    </source>
</evidence>
<dbReference type="InterPro" id="IPR036907">
    <property type="entry name" value="5'-Nucleotdase_C_sf"/>
</dbReference>
<dbReference type="InterPro" id="IPR029052">
    <property type="entry name" value="Metallo-depent_PP-like"/>
</dbReference>
<reference evidence="6" key="1">
    <citation type="submission" date="2021-01" db="EMBL/GenBank/DDBJ databases">
        <authorList>
            <person name="Corre E."/>
            <person name="Pelletier E."/>
            <person name="Niang G."/>
            <person name="Scheremetjew M."/>
            <person name="Finn R."/>
            <person name="Kale V."/>
            <person name="Holt S."/>
            <person name="Cochrane G."/>
            <person name="Meng A."/>
            <person name="Brown T."/>
            <person name="Cohen L."/>
        </authorList>
    </citation>
    <scope>NUCLEOTIDE SEQUENCE</scope>
    <source>
        <strain evidence="6">CCMP2877</strain>
    </source>
</reference>
<dbReference type="Gene3D" id="1.10.238.10">
    <property type="entry name" value="EF-hand"/>
    <property type="match status" value="1"/>
</dbReference>
<dbReference type="SUPFAM" id="SSF55816">
    <property type="entry name" value="5'-nucleotidase (syn. UDP-sugar hydrolase), C-terminal domain"/>
    <property type="match status" value="1"/>
</dbReference>
<keyword evidence="2" id="KW-0732">Signal</keyword>
<dbReference type="InterPro" id="IPR011992">
    <property type="entry name" value="EF-hand-dom_pair"/>
</dbReference>
<dbReference type="SUPFAM" id="SSF56300">
    <property type="entry name" value="Metallo-dependent phosphatases"/>
    <property type="match status" value="1"/>
</dbReference>
<dbReference type="PANTHER" id="PTHR11575:SF48">
    <property type="entry name" value="5'-NUCLEOTIDASE"/>
    <property type="match status" value="1"/>
</dbReference>
<dbReference type="AlphaFoldDB" id="A0A6U4J3A4"/>
<name>A0A6U4J3A4_9STRA</name>
<evidence type="ECO:0000256" key="3">
    <source>
        <dbReference type="ARBA" id="ARBA00022837"/>
    </source>
</evidence>
<dbReference type="Gene3D" id="3.90.780.10">
    <property type="entry name" value="5'-Nucleotidase, C-terminal domain"/>
    <property type="match status" value="1"/>
</dbReference>
<dbReference type="GO" id="GO:0016787">
    <property type="term" value="F:hydrolase activity"/>
    <property type="evidence" value="ECO:0007669"/>
    <property type="project" value="InterPro"/>
</dbReference>
<dbReference type="GO" id="GO:0009166">
    <property type="term" value="P:nucleotide catabolic process"/>
    <property type="evidence" value="ECO:0007669"/>
    <property type="project" value="InterPro"/>
</dbReference>
<comment type="similarity">
    <text evidence="1">Belongs to the 5'-nucleotidase family.</text>
</comment>
<dbReference type="PANTHER" id="PTHR11575">
    <property type="entry name" value="5'-NUCLEOTIDASE-RELATED"/>
    <property type="match status" value="1"/>
</dbReference>
<evidence type="ECO:0000313" key="6">
    <source>
        <dbReference type="EMBL" id="CAD9262912.1"/>
    </source>
</evidence>
<proteinExistence type="inferred from homology"/>